<dbReference type="SMART" id="SM00146">
    <property type="entry name" value="PI3Kc"/>
    <property type="match status" value="1"/>
</dbReference>
<evidence type="ECO:0000256" key="3">
    <source>
        <dbReference type="ARBA" id="ARBA00012169"/>
    </source>
</evidence>
<proteinExistence type="inferred from homology"/>
<evidence type="ECO:0000259" key="10">
    <source>
        <dbReference type="PROSITE" id="PS50011"/>
    </source>
</evidence>
<keyword evidence="5 8" id="KW-0547">Nucleotide-binding</keyword>
<evidence type="ECO:0000256" key="8">
    <source>
        <dbReference type="PROSITE-ProRule" id="PRU10141"/>
    </source>
</evidence>
<dbReference type="InterPro" id="IPR018936">
    <property type="entry name" value="PI3/4_kinase_CS"/>
</dbReference>
<comment type="similarity">
    <text evidence="2">Belongs to the PI3/PI4-kinase family. Type III PI4K subfamily.</text>
</comment>
<dbReference type="InterPro" id="IPR000403">
    <property type="entry name" value="PI3/4_kinase_cat_dom"/>
</dbReference>
<feature type="compositionally biased region" description="Polar residues" evidence="9">
    <location>
        <begin position="1219"/>
        <end position="1229"/>
    </location>
</feature>
<dbReference type="EC" id="2.7.1.67" evidence="3"/>
<dbReference type="Gene3D" id="3.30.1010.10">
    <property type="entry name" value="Phosphatidylinositol 3-kinase Catalytic Subunit, Chain A, domain 4"/>
    <property type="match status" value="1"/>
</dbReference>
<feature type="binding site" evidence="8">
    <location>
        <position position="2528"/>
    </location>
    <ligand>
        <name>ATP</name>
        <dbReference type="ChEBI" id="CHEBI:30616"/>
    </ligand>
</feature>
<dbReference type="PROSITE" id="PS50011">
    <property type="entry name" value="PROTEIN_KINASE_DOM"/>
    <property type="match status" value="1"/>
</dbReference>
<keyword evidence="7 8" id="KW-0067">ATP-binding</keyword>
<keyword evidence="4" id="KW-0808">Transferase</keyword>
<evidence type="ECO:0000259" key="11">
    <source>
        <dbReference type="PROSITE" id="PS50290"/>
    </source>
</evidence>
<evidence type="ECO:0000259" key="12">
    <source>
        <dbReference type="PROSITE" id="PS51545"/>
    </source>
</evidence>
<dbReference type="InterPro" id="IPR015433">
    <property type="entry name" value="PI3/4_kinase"/>
</dbReference>
<evidence type="ECO:0000256" key="6">
    <source>
        <dbReference type="ARBA" id="ARBA00022777"/>
    </source>
</evidence>
<dbReference type="PANTHER" id="PTHR10048">
    <property type="entry name" value="PHOSPHATIDYLINOSITOL KINASE"/>
    <property type="match status" value="1"/>
</dbReference>
<dbReference type="SMART" id="SM00145">
    <property type="entry name" value="PI3Ka"/>
    <property type="match status" value="1"/>
</dbReference>
<dbReference type="InterPro" id="IPR001263">
    <property type="entry name" value="PI3K_accessory_dom"/>
</dbReference>
<feature type="region of interest" description="Disordered" evidence="9">
    <location>
        <begin position="2442"/>
        <end position="2479"/>
    </location>
</feature>
<keyword evidence="6" id="KW-0418">Kinase</keyword>
<dbReference type="OrthoDB" id="10264149at2759"/>
<dbReference type="FunFam" id="3.30.1010.10:FF:000014">
    <property type="entry name" value="Phosphatidylinositol 4-kinase STT4"/>
    <property type="match status" value="1"/>
</dbReference>
<evidence type="ECO:0000256" key="5">
    <source>
        <dbReference type="ARBA" id="ARBA00022741"/>
    </source>
</evidence>
<dbReference type="InterPro" id="IPR017441">
    <property type="entry name" value="Protein_kinase_ATP_BS"/>
</dbReference>
<dbReference type="EMBL" id="LHPG02000007">
    <property type="protein sequence ID" value="PRW57253.1"/>
    <property type="molecule type" value="Genomic_DNA"/>
</dbReference>
<dbReference type="Gene3D" id="1.10.510.10">
    <property type="entry name" value="Transferase(Phosphotransferase) domain 1"/>
    <property type="match status" value="1"/>
</dbReference>
<evidence type="ECO:0000313" key="14">
    <source>
        <dbReference type="Proteomes" id="UP000239899"/>
    </source>
</evidence>
<dbReference type="STRING" id="3076.A0A2P6TT83"/>
<feature type="compositionally biased region" description="Low complexity" evidence="9">
    <location>
        <begin position="595"/>
        <end position="626"/>
    </location>
</feature>
<sequence>MAKAQRDWAEALAARQPLPADEVAAFVDSVAASAAAANGAGGSAATAAASLEAVVPLALFLSRSLGKFPETVVPRIAAALQVVADAVQTTAAELASSSVGAAADVPPGTPLSPAPAAAAASALPAPKWGSLLSHAMAELGAVLGLLPLATEWKEQISGVFAALLRQLLAARRADHHPMLAGFRATLASGRHRLPLIGTDAAQLFMHIAEQQLGLLGGAPAAPAGSWRSDGDLPWALASQLAPLALQSWALSAEQAGRVALGACGAVEAALKPVLQQDDSVSEPSVHGSPMHTQLPTPAFVAAAAALAAQTAGSLAEQEAAAGVLEGPGADAAEQVTDTLLEVCEDCTASVAELGVGDRASDALLNICIAVARQLLPLLTGAGERDAGALTDQLPRLQAVQGNAARLAELEYFFPGDAPAARTGMLGAGAGYDALAKVRALWVWDLSQDLSLAPAEDANRRAWRLTRTLSEGAASLLAAAWQRDPTAVRTIFVPLASSALERPETVPTLGRMIALAGGDEGLARIVMPLLSDTLASQISGADAEAYAVAAHSLASMAMCCAVHDRQWGYDHVVDLLIKLYKFPNFSISRALLHGTTSPSAPGSPTTSRPTSAGSGAAGSAAAGPSAPRRLESSGRDVPIVGRCPGALADALLRLAEGIRGARLAFIKDLRTRLLTLFSDFALVLPNTSYVRDLGALLPAVGAVGEAAQTASSGRMSASLSVADMSLDALQSAQEEDLLTLKLFRQLWLYVGVYDFAGLQSPGQNGGNGPGGGDRWPAEWRGALGRVAVATPLLIVGWEQFKPDEMLDSLASEFASRLTKLGLQGAPPALMAALQASLGGALGPQLPGPLAAHILTQATKSLCRARFSSYEACAVGEGTLPVNAPLRHLELSEPGALGYSWQHMVVEKVFTTFTSRLASDVLAFTRPADLDALDACAQQLAQVLVGYLVQHGSNAEVPKVADRLLDRLLTAFPALQFKPEVLAAMFQAADQEEQAAKLLPNGTPQRLAWGWLARLLQRTAEAAPGPTEAALSEQMRRAAAQPRGATAEIMGRYMPEVLQLVRAARTRFPMAALHLELQRGVLAWSTKQHFLGRVAGLAESAEAEDLPSSSVPLDCAKQLSEALRRRHTDRVLADAYLQAAAALVQYPGASVARELRRLLAWVPVKRFSAALMRVAVMAWHWVLAAGTPELQTALLGDILDAWSYTVRARLGLFAPHDTQQHTHTAGANGASNGEADGEQNDGSSMAHAEAAAAAVDGIMAHHQWIAFMWEVGEQHRHDLSSLKHEIVGLLFPAYSSALRDGGRLLTAHPASTGARFRLLHMVLRYCQAQAAAARGKPCPLPIVLLFEQVLAAGLQWFELPEAWHDAEHGMLREALGAVRDFGAALEAAPVPQLPRDLPPPHPVWGAVQPPQSNAARQALLVMLLSAETERLAAWADPLDAASVPPSAAASLTAIQWAAHVRTAWAEVSPRLAVSLARRFPASAAIKLELQQLVAQDAGEQAVQNLAEAAPLLATPAAAKANAPQLQHLAVWAPLPLLDAISLAAGLAGRHPAVLGYVMRSLQSCPPEEVAFFLPQLVQLVRYDQGGLVERFLLDAAQRSTYFAHMLICQLLSEGTPPEEAFNPAVKRSNWSPPVDTGLWALADRLRAKVLQELHGPVRDRLDAELQFFDTVTAVSGKLYPVPKDERKAAAVGFLKELGPPPRPDLYIPTNPDCRVLSIIPESGAPMQSAAKCPILVAFRCEQSDELGSHEKVQACIFKVGDDCRQDVLALQVMRLMKNAFDAAHLPLYLAPYGVVPTGHEQGIIEVIPQAKSRAQLGEMFDGGLFEIFQHEFGMPGARRFEAARQNFLESTAAYSVATYILWAKDRHNGNLMLDNQGRFLHIDFGYILGISPGGNLGFETAPFKLSYEMTQLLDPGASRASPTFRRFMELTVRGFLASRSVADSVCAAVALMAPSQLPCFGYGKPLESLRARFRPELTPSQAAAYMKGLILGAYDKWTTGGYDYIQRAAGAAEDGAELVSMPERLRAPASALLRLSLRSCETCKLTGGAASPALLLLLLLLLLLQSLALAAAQQQQQLNSSTLAYSESFISSTAGGKAVFAPEVAFGGEPLALVTARNGQGCAQACRDDTDCGWFNFCEAQEGCTLPGNETLAYQECMLFDGNCTLLPPVVGRDGASLTGVTAGFPLLYTDVPDLAVAIKYDAQGMVGGDFECAGSLVPGMCAIASVFVAVPACANSFAGTCVAVVVYGRGMDGCSEELAVLKQTRLVPSNSFMSPTVYTLVVEERAPEECRFKDLSQEIVLQPGQCELRKQELAEPQRGGPPWCLAKGDAAGGLTAGIPISASPGPELPGYTRYIAGGLFGQPGYKCNSSDQAVLQECIRRGTVQEMAGNCTLDSRCVAFIWKDLFWLDAPDAAFLRGVEGADISRMVLTELMQQRAAEEQASLTPVLSLTSSPTREGGISLATSGGSTSPSGSPLQSTTLPPSLMSWLIPRWEVEYQRRPDGELAVLGEGASGRVIRATYNGETVAAKEMEIGRGIEVQEVFLTEAKHMQALRHPNIVTFYGCVLDGGHGILLMELLEGRDLGSALRLRDSQGRRVFGWHRHGCRVAWEVAKALNYLHARNFVHMDVKASNVLLTSQGQAKLGDVGLARLQTKTCLSDLPKLVGTFACVLLWELITGERPVRGHLRAPIVPDECPQEAADLMAECGALDPLERPTAQQCLLRLQAMLAAQQQGGP</sequence>
<evidence type="ECO:0000313" key="13">
    <source>
        <dbReference type="EMBL" id="PRW57253.1"/>
    </source>
</evidence>
<dbReference type="GO" id="GO:0046854">
    <property type="term" value="P:phosphatidylinositol phosphate biosynthetic process"/>
    <property type="evidence" value="ECO:0007669"/>
    <property type="project" value="InterPro"/>
</dbReference>
<dbReference type="InterPro" id="IPR008271">
    <property type="entry name" value="Ser/Thr_kinase_AS"/>
</dbReference>
<dbReference type="SMART" id="SM00220">
    <property type="entry name" value="S_TKc"/>
    <property type="match status" value="1"/>
</dbReference>
<dbReference type="InterPro" id="IPR036940">
    <property type="entry name" value="PI3/4_kinase_cat_sf"/>
</dbReference>
<dbReference type="GO" id="GO:0004672">
    <property type="term" value="F:protein kinase activity"/>
    <property type="evidence" value="ECO:0007669"/>
    <property type="project" value="InterPro"/>
</dbReference>
<dbReference type="PROSITE" id="PS50290">
    <property type="entry name" value="PI3_4_KINASE_3"/>
    <property type="match status" value="1"/>
</dbReference>
<dbReference type="SUPFAM" id="SSF56112">
    <property type="entry name" value="Protein kinase-like (PK-like)"/>
    <property type="match status" value="2"/>
</dbReference>
<dbReference type="FunFam" id="1.10.1070.11:FF:000012">
    <property type="entry name" value="Phosphatidylinositol 4-kinase alpha 1"/>
    <property type="match status" value="1"/>
</dbReference>
<evidence type="ECO:0000256" key="4">
    <source>
        <dbReference type="ARBA" id="ARBA00022679"/>
    </source>
</evidence>
<dbReference type="PANTHER" id="PTHR10048:SF15">
    <property type="entry name" value="PHOSPHATIDYLINOSITOL 4-KINASE ALPHA"/>
    <property type="match status" value="1"/>
</dbReference>
<dbReference type="PROSITE" id="PS51545">
    <property type="entry name" value="PIK_HELICAL"/>
    <property type="match status" value="1"/>
</dbReference>
<protein>
    <recommendedName>
        <fullName evidence="3">1-phosphatidylinositol 4-kinase</fullName>
        <ecNumber evidence="3">2.7.1.67</ecNumber>
    </recommendedName>
</protein>
<dbReference type="InterPro" id="IPR045495">
    <property type="entry name" value="PI4K_N"/>
</dbReference>
<feature type="domain" description="Protein kinase" evidence="10">
    <location>
        <begin position="2501"/>
        <end position="2735"/>
    </location>
</feature>
<name>A0A2P6TT83_CHLSO</name>
<dbReference type="GO" id="GO:0004430">
    <property type="term" value="F:1-phosphatidylinositol 4-kinase activity"/>
    <property type="evidence" value="ECO:0007669"/>
    <property type="project" value="UniProtKB-EC"/>
</dbReference>
<dbReference type="GO" id="GO:0048015">
    <property type="term" value="P:phosphatidylinositol-mediated signaling"/>
    <property type="evidence" value="ECO:0007669"/>
    <property type="project" value="TreeGrafter"/>
</dbReference>
<dbReference type="GO" id="GO:0005737">
    <property type="term" value="C:cytoplasm"/>
    <property type="evidence" value="ECO:0007669"/>
    <property type="project" value="TreeGrafter"/>
</dbReference>
<dbReference type="PROSITE" id="PS00108">
    <property type="entry name" value="PROTEIN_KINASE_ST"/>
    <property type="match status" value="1"/>
</dbReference>
<comment type="caution">
    <text evidence="13">The sequence shown here is derived from an EMBL/GenBank/DDBJ whole genome shotgun (WGS) entry which is preliminary data.</text>
</comment>
<dbReference type="Proteomes" id="UP000239899">
    <property type="component" value="Unassembled WGS sequence"/>
</dbReference>
<dbReference type="Pfam" id="PF00613">
    <property type="entry name" value="PI3Ka"/>
    <property type="match status" value="1"/>
</dbReference>
<dbReference type="Pfam" id="PF19274">
    <property type="entry name" value="PI4K_N"/>
    <property type="match status" value="2"/>
</dbReference>
<feature type="region of interest" description="Disordered" evidence="9">
    <location>
        <begin position="595"/>
        <end position="635"/>
    </location>
</feature>
<dbReference type="PROSITE" id="PS00107">
    <property type="entry name" value="PROTEIN_KINASE_ATP"/>
    <property type="match status" value="1"/>
</dbReference>
<dbReference type="PROSITE" id="PS00915">
    <property type="entry name" value="PI3_4_KINASE_1"/>
    <property type="match status" value="1"/>
</dbReference>
<feature type="domain" description="PI3K/PI4K catalytic" evidence="11">
    <location>
        <begin position="1718"/>
        <end position="1996"/>
    </location>
</feature>
<dbReference type="InterPro" id="IPR016024">
    <property type="entry name" value="ARM-type_fold"/>
</dbReference>
<dbReference type="GO" id="GO:0005524">
    <property type="term" value="F:ATP binding"/>
    <property type="evidence" value="ECO:0007669"/>
    <property type="project" value="UniProtKB-UniRule"/>
</dbReference>
<dbReference type="InterPro" id="IPR042236">
    <property type="entry name" value="PI3K_accessory_sf"/>
</dbReference>
<evidence type="ECO:0000256" key="2">
    <source>
        <dbReference type="ARBA" id="ARBA00006209"/>
    </source>
</evidence>
<dbReference type="InterPro" id="IPR011009">
    <property type="entry name" value="Kinase-like_dom_sf"/>
</dbReference>
<dbReference type="InterPro" id="IPR000719">
    <property type="entry name" value="Prot_kinase_dom"/>
</dbReference>
<gene>
    <name evidence="13" type="ORF">C2E21_4044</name>
</gene>
<reference evidence="13 14" key="1">
    <citation type="journal article" date="2018" name="Plant J.">
        <title>Genome sequences of Chlorella sorokiniana UTEX 1602 and Micractinium conductrix SAG 241.80: implications to maltose excretion by a green alga.</title>
        <authorList>
            <person name="Arriola M.B."/>
            <person name="Velmurugan N."/>
            <person name="Zhang Y."/>
            <person name="Plunkett M.H."/>
            <person name="Hondzo H."/>
            <person name="Barney B.M."/>
        </authorList>
    </citation>
    <scope>NUCLEOTIDE SEQUENCE [LARGE SCALE GENOMIC DNA]</scope>
    <source>
        <strain evidence="14">UTEX 1602</strain>
    </source>
</reference>
<dbReference type="CDD" id="cd05167">
    <property type="entry name" value="PI4Kc_III_alpha"/>
    <property type="match status" value="1"/>
</dbReference>
<keyword evidence="14" id="KW-1185">Reference proteome</keyword>
<dbReference type="SUPFAM" id="SSF48371">
    <property type="entry name" value="ARM repeat"/>
    <property type="match status" value="1"/>
</dbReference>
<evidence type="ECO:0000256" key="7">
    <source>
        <dbReference type="ARBA" id="ARBA00022840"/>
    </source>
</evidence>
<dbReference type="Gene3D" id="1.10.1070.11">
    <property type="entry name" value="Phosphatidylinositol 3-/4-kinase, catalytic domain"/>
    <property type="match status" value="1"/>
</dbReference>
<evidence type="ECO:0000256" key="1">
    <source>
        <dbReference type="ARBA" id="ARBA00001686"/>
    </source>
</evidence>
<dbReference type="Gene3D" id="1.25.40.70">
    <property type="entry name" value="Phosphatidylinositol 3-kinase, accessory domain (PIK)"/>
    <property type="match status" value="1"/>
</dbReference>
<feature type="region of interest" description="Disordered" evidence="9">
    <location>
        <begin position="1217"/>
        <end position="1244"/>
    </location>
</feature>
<organism evidence="13 14">
    <name type="scientific">Chlorella sorokiniana</name>
    <name type="common">Freshwater green alga</name>
    <dbReference type="NCBI Taxonomy" id="3076"/>
    <lineage>
        <taxon>Eukaryota</taxon>
        <taxon>Viridiplantae</taxon>
        <taxon>Chlorophyta</taxon>
        <taxon>core chlorophytes</taxon>
        <taxon>Trebouxiophyceae</taxon>
        <taxon>Chlorellales</taxon>
        <taxon>Chlorellaceae</taxon>
        <taxon>Chlorella clade</taxon>
        <taxon>Chlorella</taxon>
    </lineage>
</organism>
<dbReference type="GO" id="GO:0005886">
    <property type="term" value="C:plasma membrane"/>
    <property type="evidence" value="ECO:0007669"/>
    <property type="project" value="TreeGrafter"/>
</dbReference>
<accession>A0A2P6TT83</accession>
<comment type="catalytic activity">
    <reaction evidence="1">
        <text>a 1,2-diacyl-sn-glycero-3-phospho-(1D-myo-inositol) + ATP = a 1,2-diacyl-sn-glycero-3-phospho-(1D-myo-inositol 4-phosphate) + ADP + H(+)</text>
        <dbReference type="Rhea" id="RHEA:19877"/>
        <dbReference type="ChEBI" id="CHEBI:15378"/>
        <dbReference type="ChEBI" id="CHEBI:30616"/>
        <dbReference type="ChEBI" id="CHEBI:57880"/>
        <dbReference type="ChEBI" id="CHEBI:58178"/>
        <dbReference type="ChEBI" id="CHEBI:456216"/>
        <dbReference type="EC" id="2.7.1.67"/>
    </reaction>
</comment>
<feature type="domain" description="PIK helical" evidence="12">
    <location>
        <begin position="1456"/>
        <end position="1638"/>
    </location>
</feature>
<dbReference type="Pfam" id="PF00454">
    <property type="entry name" value="PI3_PI4_kinase"/>
    <property type="match status" value="1"/>
</dbReference>
<evidence type="ECO:0000256" key="9">
    <source>
        <dbReference type="SAM" id="MobiDB-lite"/>
    </source>
</evidence>
<dbReference type="Pfam" id="PF00069">
    <property type="entry name" value="Pkinase"/>
    <property type="match status" value="1"/>
</dbReference>